<feature type="region of interest" description="Disordered" evidence="1">
    <location>
        <begin position="120"/>
        <end position="146"/>
    </location>
</feature>
<keyword evidence="2" id="KW-1133">Transmembrane helix</keyword>
<dbReference type="GeneID" id="66072181"/>
<dbReference type="AlphaFoldDB" id="A0A9P7UK37"/>
<feature type="transmembrane region" description="Helical" evidence="2">
    <location>
        <begin position="610"/>
        <end position="629"/>
    </location>
</feature>
<feature type="compositionally biased region" description="Basic residues" evidence="1">
    <location>
        <begin position="226"/>
        <end position="235"/>
    </location>
</feature>
<feature type="compositionally biased region" description="Pro residues" evidence="1">
    <location>
        <begin position="195"/>
        <end position="210"/>
    </location>
</feature>
<feature type="compositionally biased region" description="Acidic residues" evidence="1">
    <location>
        <begin position="272"/>
        <end position="281"/>
    </location>
</feature>
<evidence type="ECO:0000313" key="3">
    <source>
        <dbReference type="EMBL" id="KAG7085548.1"/>
    </source>
</evidence>
<proteinExistence type="predicted"/>
<protein>
    <submittedName>
        <fullName evidence="3">Uncharacterized protein</fullName>
    </submittedName>
</protein>
<feature type="transmembrane region" description="Helical" evidence="2">
    <location>
        <begin position="570"/>
        <end position="589"/>
    </location>
</feature>
<evidence type="ECO:0000256" key="2">
    <source>
        <dbReference type="SAM" id="Phobius"/>
    </source>
</evidence>
<keyword evidence="2" id="KW-0812">Transmembrane</keyword>
<reference evidence="3" key="1">
    <citation type="journal article" date="2021" name="Genome Biol. Evol.">
        <title>The assembled and annotated genome of the fairy-ring fungus Marasmius oreades.</title>
        <authorList>
            <person name="Hiltunen M."/>
            <person name="Ament-Velasquez S.L."/>
            <person name="Johannesson H."/>
        </authorList>
    </citation>
    <scope>NUCLEOTIDE SEQUENCE</scope>
    <source>
        <strain evidence="3">03SP1</strain>
    </source>
</reference>
<keyword evidence="4" id="KW-1185">Reference proteome</keyword>
<organism evidence="3 4">
    <name type="scientific">Marasmius oreades</name>
    <name type="common">fairy-ring Marasmius</name>
    <dbReference type="NCBI Taxonomy" id="181124"/>
    <lineage>
        <taxon>Eukaryota</taxon>
        <taxon>Fungi</taxon>
        <taxon>Dikarya</taxon>
        <taxon>Basidiomycota</taxon>
        <taxon>Agaricomycotina</taxon>
        <taxon>Agaricomycetes</taxon>
        <taxon>Agaricomycetidae</taxon>
        <taxon>Agaricales</taxon>
        <taxon>Marasmiineae</taxon>
        <taxon>Marasmiaceae</taxon>
        <taxon>Marasmius</taxon>
    </lineage>
</organism>
<dbReference type="RefSeq" id="XP_043002019.1">
    <property type="nucleotide sequence ID" value="XM_043160720.1"/>
</dbReference>
<dbReference type="KEGG" id="more:E1B28_003105"/>
<feature type="transmembrane region" description="Helical" evidence="2">
    <location>
        <begin position="635"/>
        <end position="657"/>
    </location>
</feature>
<feature type="transmembrane region" description="Helical" evidence="2">
    <location>
        <begin position="546"/>
        <end position="564"/>
    </location>
</feature>
<gene>
    <name evidence="3" type="ORF">E1B28_003105</name>
</gene>
<feature type="region of interest" description="Disordered" evidence="1">
    <location>
        <begin position="314"/>
        <end position="345"/>
    </location>
</feature>
<accession>A0A9P7UK37</accession>
<comment type="caution">
    <text evidence="3">The sequence shown here is derived from an EMBL/GenBank/DDBJ whole genome shotgun (WGS) entry which is preliminary data.</text>
</comment>
<dbReference type="EMBL" id="CM032191">
    <property type="protein sequence ID" value="KAG7085548.1"/>
    <property type="molecule type" value="Genomic_DNA"/>
</dbReference>
<feature type="transmembrane region" description="Helical" evidence="2">
    <location>
        <begin position="505"/>
        <end position="525"/>
    </location>
</feature>
<feature type="region of interest" description="Disordered" evidence="1">
    <location>
        <begin position="172"/>
        <end position="298"/>
    </location>
</feature>
<keyword evidence="2" id="KW-0472">Membrane</keyword>
<sequence>MDTRTQSWTFTVIRSKGLHLLRPERSWRPVVSITVEDKNPARSRTTAAQRNTSEYETVLGLDGQNPNQKEVFVIGPHASNTTKLSIQVFYNPPGKKKAKRMKRIPVACCSCSLGEVVAKQDAQGKKHAPLKLQPLSSSKRSKKKNDADCGQAVLYIRVCPPSFHGEVREDISSEDEYGYTSHHPETTDYTSSEPPSSPTDPVPIHIPIPIPAITTGIDVHTQERKQLKKRKKIRGFRMNSDDDRDETSSGTCSEYEPEDAGYDSTLDKAVNWDEDEDEDGETTLISPEPNQDEDKWGGGWSWISAMLDPIIPMHHSHSSSSRGSEPTIICRPDEDELSPRSSSPPNQIKFQLTASPEPHFAELKPFTPDNDRDLDKNAHEHQRRGYLWTKLERLLCAFTVYGELCAAARALDSLVQWSKLHHRSESLGPSLRSNSFSSFRSWGSGGGTLVEGDVEGGLFRGGGGGGGRYGANLTVNDHHDGGFDDLERQAREKVEKVYSKLQMEWSYVGGLLAALAAVNTAVFAISPDSLFGMNSYARPLVATSSVFSGCGIVCVVWFLCWYGWGSGVGLGGNATVAVSGGLGGVDGFMARALDINSTYVSFAIASRIPAGCMLCSALTLMGFLGLVAYDTAPVMVVIVCSGVAVGMGGQFVVWGIIRAVKGVAWGVRGVGRGVRCGCGKVVGVFRPGVGGENSTYPGTTASPSPVVVVPPPPPVLDTGRG</sequence>
<evidence type="ECO:0000256" key="1">
    <source>
        <dbReference type="SAM" id="MobiDB-lite"/>
    </source>
</evidence>
<dbReference type="Proteomes" id="UP001049176">
    <property type="component" value="Chromosome 11"/>
</dbReference>
<name>A0A9P7UK37_9AGAR</name>
<dbReference type="OrthoDB" id="2642524at2759"/>
<evidence type="ECO:0000313" key="4">
    <source>
        <dbReference type="Proteomes" id="UP001049176"/>
    </source>
</evidence>